<feature type="domain" description="ADAMTS cysteine-rich" evidence="10">
    <location>
        <begin position="18"/>
        <end position="83"/>
    </location>
</feature>
<dbReference type="PRINTS" id="PR01857">
    <property type="entry name" value="ADAMTSFAMILY"/>
</dbReference>
<dbReference type="InterPro" id="IPR036383">
    <property type="entry name" value="TSP1_rpt_sf"/>
</dbReference>
<dbReference type="GO" id="GO:0006508">
    <property type="term" value="P:proteolysis"/>
    <property type="evidence" value="ECO:0007669"/>
    <property type="project" value="TreeGrafter"/>
</dbReference>
<evidence type="ECO:0000256" key="6">
    <source>
        <dbReference type="ARBA" id="ARBA00023157"/>
    </source>
</evidence>
<dbReference type="InterPro" id="IPR050439">
    <property type="entry name" value="ADAMTS_ADAMTS-like"/>
</dbReference>
<dbReference type="SMART" id="SM00209">
    <property type="entry name" value="TSP1"/>
    <property type="match status" value="6"/>
</dbReference>
<dbReference type="PANTHER" id="PTHR13723">
    <property type="entry name" value="ADAMTS A DISINTEGRIN AND METALLOPROTEASE WITH THROMBOSPONDIN MOTIFS PROTEASE"/>
    <property type="match status" value="1"/>
</dbReference>
<feature type="disulfide bond" evidence="8">
    <location>
        <begin position="38"/>
        <end position="58"/>
    </location>
</feature>
<dbReference type="PROSITE" id="PS50092">
    <property type="entry name" value="TSP1"/>
    <property type="match status" value="5"/>
</dbReference>
<evidence type="ECO:0000259" key="11">
    <source>
        <dbReference type="Pfam" id="PF19236"/>
    </source>
</evidence>
<dbReference type="InterPro" id="IPR010294">
    <property type="entry name" value="ADAMTS_spacer1"/>
</dbReference>
<feature type="domain" description="ADAMTS/ADAMTS-like Spacer 1" evidence="9">
    <location>
        <begin position="286"/>
        <end position="384"/>
    </location>
</feature>
<keyword evidence="7" id="KW-0325">Glycoprotein</keyword>
<dbReference type="GO" id="GO:0004222">
    <property type="term" value="F:metalloendopeptidase activity"/>
    <property type="evidence" value="ECO:0007669"/>
    <property type="project" value="TreeGrafter"/>
</dbReference>
<keyword evidence="3" id="KW-0479">Metal-binding</keyword>
<evidence type="ECO:0008006" key="14">
    <source>
        <dbReference type="Google" id="ProtNLM"/>
    </source>
</evidence>
<proteinExistence type="predicted"/>
<comment type="subcellular location">
    <subcellularLocation>
        <location evidence="1">Secreted</location>
    </subcellularLocation>
</comment>
<dbReference type="Gene3D" id="2.60.120.830">
    <property type="match status" value="1"/>
</dbReference>
<keyword evidence="4" id="KW-0378">Hydrolase</keyword>
<evidence type="ECO:0000313" key="13">
    <source>
        <dbReference type="Proteomes" id="UP000075883"/>
    </source>
</evidence>
<dbReference type="GO" id="GO:0031012">
    <property type="term" value="C:extracellular matrix"/>
    <property type="evidence" value="ECO:0007669"/>
    <property type="project" value="TreeGrafter"/>
</dbReference>
<dbReference type="InterPro" id="IPR013273">
    <property type="entry name" value="ADAMTS/ADAMTS-like"/>
</dbReference>
<dbReference type="Pfam" id="PF05986">
    <property type="entry name" value="ADAMTS_spacer1"/>
    <property type="match status" value="1"/>
</dbReference>
<dbReference type="InterPro" id="IPR000884">
    <property type="entry name" value="TSP1_rpt"/>
</dbReference>
<keyword evidence="2" id="KW-0964">Secreted</keyword>
<dbReference type="EMBL" id="AXCM01008284">
    <property type="status" value="NOT_ANNOTATED_CDS"/>
    <property type="molecule type" value="Genomic_DNA"/>
</dbReference>
<feature type="disulfide bond" evidence="8">
    <location>
        <begin position="27"/>
        <end position="49"/>
    </location>
</feature>
<dbReference type="InterPro" id="IPR045371">
    <property type="entry name" value="ADAMTS_CR_3"/>
</dbReference>
<dbReference type="AlphaFoldDB" id="A0A182M1S6"/>
<evidence type="ECO:0000256" key="2">
    <source>
        <dbReference type="ARBA" id="ARBA00022525"/>
    </source>
</evidence>
<evidence type="ECO:0000256" key="7">
    <source>
        <dbReference type="ARBA" id="ARBA00023180"/>
    </source>
</evidence>
<organism evidence="12 13">
    <name type="scientific">Anopheles culicifacies</name>
    <dbReference type="NCBI Taxonomy" id="139723"/>
    <lineage>
        <taxon>Eukaryota</taxon>
        <taxon>Metazoa</taxon>
        <taxon>Ecdysozoa</taxon>
        <taxon>Arthropoda</taxon>
        <taxon>Hexapoda</taxon>
        <taxon>Insecta</taxon>
        <taxon>Pterygota</taxon>
        <taxon>Neoptera</taxon>
        <taxon>Endopterygota</taxon>
        <taxon>Diptera</taxon>
        <taxon>Nematocera</taxon>
        <taxon>Culicoidea</taxon>
        <taxon>Culicidae</taxon>
        <taxon>Anophelinae</taxon>
        <taxon>Anopheles</taxon>
        <taxon>culicifacies species complex</taxon>
    </lineage>
</organism>
<accession>A0A182M1S6</accession>
<dbReference type="PANTHER" id="PTHR13723:SF278">
    <property type="entry name" value="ADAM METALLOPEPTIDASE WITH THROMBOSPONDIN TYPE 1 MOTIF A, ISOFORM B"/>
    <property type="match status" value="1"/>
</dbReference>
<evidence type="ECO:0000259" key="9">
    <source>
        <dbReference type="Pfam" id="PF05986"/>
    </source>
</evidence>
<feature type="disulfide bond" evidence="8">
    <location>
        <begin position="121"/>
        <end position="133"/>
    </location>
</feature>
<feature type="disulfide bond" evidence="8">
    <location>
        <begin position="110"/>
        <end position="148"/>
    </location>
</feature>
<evidence type="ECO:0000256" key="4">
    <source>
        <dbReference type="ARBA" id="ARBA00022801"/>
    </source>
</evidence>
<keyword evidence="13" id="KW-1185">Reference proteome</keyword>
<dbReference type="Pfam" id="PF17771">
    <property type="entry name" value="ADAMTS_CR_2"/>
    <property type="match status" value="1"/>
</dbReference>
<dbReference type="GO" id="GO:0005576">
    <property type="term" value="C:extracellular region"/>
    <property type="evidence" value="ECO:0007669"/>
    <property type="project" value="UniProtKB-SubCell"/>
</dbReference>
<dbReference type="EnsemblMetazoa" id="ACUA007337-RA">
    <property type="protein sequence ID" value="ACUA007337-PA"/>
    <property type="gene ID" value="ACUA007337"/>
</dbReference>
<dbReference type="STRING" id="139723.A0A182M1S6"/>
<feature type="disulfide bond" evidence="8">
    <location>
        <begin position="71"/>
        <end position="82"/>
    </location>
</feature>
<dbReference type="Gene3D" id="2.20.100.10">
    <property type="entry name" value="Thrombospondin type-1 (TSP1) repeat"/>
    <property type="match status" value="3"/>
</dbReference>
<dbReference type="InterPro" id="IPR041645">
    <property type="entry name" value="ADAMTS_CR_2"/>
</dbReference>
<dbReference type="GO" id="GO:0030198">
    <property type="term" value="P:extracellular matrix organization"/>
    <property type="evidence" value="ECO:0007669"/>
    <property type="project" value="InterPro"/>
</dbReference>
<dbReference type="VEuPathDB" id="VectorBase:ACUA007337"/>
<keyword evidence="6 8" id="KW-1015">Disulfide bond</keyword>
<protein>
    <recommendedName>
        <fullName evidence="14">GON domain-containing protein</fullName>
    </recommendedName>
</protein>
<evidence type="ECO:0000256" key="1">
    <source>
        <dbReference type="ARBA" id="ARBA00004613"/>
    </source>
</evidence>
<dbReference type="Proteomes" id="UP000075883">
    <property type="component" value="Unassembled WGS sequence"/>
</dbReference>
<feature type="domain" description="ADAMTS/ADAMTS-like cysteine-rich" evidence="11">
    <location>
        <begin position="154"/>
        <end position="259"/>
    </location>
</feature>
<dbReference type="Pfam" id="PF19030">
    <property type="entry name" value="TSP1_ADAMTS"/>
    <property type="match status" value="3"/>
</dbReference>
<keyword evidence="5" id="KW-0862">Zinc</keyword>
<dbReference type="Pfam" id="PF19236">
    <property type="entry name" value="ADAMTS_CR_3"/>
    <property type="match status" value="1"/>
</dbReference>
<evidence type="ECO:0000256" key="8">
    <source>
        <dbReference type="PIRSR" id="PIRSR613273-3"/>
    </source>
</evidence>
<dbReference type="SUPFAM" id="SSF82895">
    <property type="entry name" value="TSP-1 type 1 repeat"/>
    <property type="match status" value="4"/>
</dbReference>
<sequence length="936" mass="106129">MLNHPSTDLMSPDTTLAGEKFTNNKQCELVFGNGSKICSYMPTCARLWCSWENEMSGCKTQHMPWADGTECQEGHWCQKGQCVPIDRTALKPQNGGWSGWSSFDSCSRTCGGGIQKRTRECDSPKPKNGGKFCIGLRIEYRACNTHPCPNSRYNFREEQCHEMDGQNFDVPTLEPNVRWIPKYGTPLADQCKLFCRAQNKSLYFMLREKVIDGTPCTFPEDSFDMCINGQCRKAGCDYVLNSDAKLDQCGVCKGDNSTCRLARKSLQYGMQNSVHKMSSDNSLEFHIPDGATNINIVHTGYVKDACFLSLMSGNEIIFNDPKHPTPHTSKHRLFGGVRLEYTVHGTQERITSTYGRPLREKLTVRIVNSDEAFSGQVKYTYMVPIHADINGIYMQHEPYKIPHYKHYPHGSGNGMQRIPHTESIPESLYRWEKTQWMECDQQCTGRRRRTFICLHTETQQEAPPEKCNQSAKPHDQIEPCNTECQFKWIPGPAGCSSPCGEGHQKIDYMCVKTYNVSLQRQERVDAAMCLGIPKPISSRDALVKCTGPCNNATWNYSAWNKVTSKLHHIPNRTATCLSEPFGDEIEDKYCESKERKVVVQSCDADEQECAEWVEGELTPCSVTCGEGQRTYALQCMLKNVSVNAALCGTRPVPVIMNCTMPSCDQKQMPNTQYSSFRNDVQPNQSMKNVKYQPNTAASPVLRGHWRTYNYSKCSAECEGGFKTRMVRCMSKNKQVLDDRYCLHPKPPTEISCANFRCPIWMFGQWNQCNNECKRSRQVMCQDHRGNESNQCAKDMKPPDQETCCNFKWRITCSGTCDAEGYRKPNLVCKKIFPKSIENPHPFRTGKRVEEKYCANAKKPSHSKQKKKCSKPCPTRWQTSPWSKCSVGCGTGRTVRNVTCTDGRTTLSKACNMTTKPPNTKVCESFEACEWKIVKSG</sequence>
<evidence type="ECO:0000259" key="10">
    <source>
        <dbReference type="Pfam" id="PF17771"/>
    </source>
</evidence>
<reference evidence="13" key="1">
    <citation type="submission" date="2013-09" db="EMBL/GenBank/DDBJ databases">
        <title>The Genome Sequence of Anopheles culicifacies species A.</title>
        <authorList>
            <consortium name="The Broad Institute Genomics Platform"/>
            <person name="Neafsey D.E."/>
            <person name="Besansky N."/>
            <person name="Howell P."/>
            <person name="Walton C."/>
            <person name="Young S.K."/>
            <person name="Zeng Q."/>
            <person name="Gargeya S."/>
            <person name="Fitzgerald M."/>
            <person name="Haas B."/>
            <person name="Abouelleil A."/>
            <person name="Allen A.W."/>
            <person name="Alvarado L."/>
            <person name="Arachchi H.M."/>
            <person name="Berlin A.M."/>
            <person name="Chapman S.B."/>
            <person name="Gainer-Dewar J."/>
            <person name="Goldberg J."/>
            <person name="Griggs A."/>
            <person name="Gujja S."/>
            <person name="Hansen M."/>
            <person name="Howarth C."/>
            <person name="Imamovic A."/>
            <person name="Ireland A."/>
            <person name="Larimer J."/>
            <person name="McCowan C."/>
            <person name="Murphy C."/>
            <person name="Pearson M."/>
            <person name="Poon T.W."/>
            <person name="Priest M."/>
            <person name="Roberts A."/>
            <person name="Saif S."/>
            <person name="Shea T."/>
            <person name="Sisk P."/>
            <person name="Sykes S."/>
            <person name="Wortman J."/>
            <person name="Nusbaum C."/>
            <person name="Birren B."/>
        </authorList>
    </citation>
    <scope>NUCLEOTIDE SEQUENCE [LARGE SCALE GENOMIC DNA]</scope>
    <source>
        <strain evidence="13">A-37</strain>
    </source>
</reference>
<dbReference type="Pfam" id="PF00090">
    <property type="entry name" value="TSP_1"/>
    <property type="match status" value="1"/>
</dbReference>
<feature type="disulfide bond" evidence="8">
    <location>
        <begin position="106"/>
        <end position="143"/>
    </location>
</feature>
<dbReference type="Gene3D" id="3.40.1620.60">
    <property type="match status" value="1"/>
</dbReference>
<reference evidence="12" key="2">
    <citation type="submission" date="2020-05" db="UniProtKB">
        <authorList>
            <consortium name="EnsemblMetazoa"/>
        </authorList>
    </citation>
    <scope>IDENTIFICATION</scope>
    <source>
        <strain evidence="12">A-37</strain>
    </source>
</reference>
<evidence type="ECO:0000313" key="12">
    <source>
        <dbReference type="EnsemblMetazoa" id="ACUA007337-PA"/>
    </source>
</evidence>
<evidence type="ECO:0000256" key="3">
    <source>
        <dbReference type="ARBA" id="ARBA00022723"/>
    </source>
</evidence>
<feature type="disulfide bond" evidence="8">
    <location>
        <begin position="44"/>
        <end position="77"/>
    </location>
</feature>
<dbReference type="GO" id="GO:0046872">
    <property type="term" value="F:metal ion binding"/>
    <property type="evidence" value="ECO:0007669"/>
    <property type="project" value="UniProtKB-KW"/>
</dbReference>
<name>A0A182M1S6_9DIPT</name>
<evidence type="ECO:0000256" key="5">
    <source>
        <dbReference type="ARBA" id="ARBA00022833"/>
    </source>
</evidence>